<dbReference type="Pfam" id="PF01041">
    <property type="entry name" value="DegT_DnrJ_EryC1"/>
    <property type="match status" value="1"/>
</dbReference>
<dbReference type="AlphaFoldDB" id="A0A382PRY0"/>
<sequence length="208" mass="22826">MLKNPVIGIGTFQASPRAKELVMQALDTNRLSYGPMTRQFEEQFSKLHGCRFGVMSNSGTSALHVALATLKEMHSWEDGDEILVPAVTFVATSNIVIHNNMRPVFVDVEPQFYSIDTKAIEGKITPRTRAIIPVHLFGHPADMDPILDIASRYGLKVIEDTCETMFARYNGRSVGSMGDIGCFSTYVAHLIVTGGGGLNTTNEVEYAI</sequence>
<dbReference type="PANTHER" id="PTHR30244">
    <property type="entry name" value="TRANSAMINASE"/>
    <property type="match status" value="1"/>
</dbReference>
<dbReference type="SUPFAM" id="SSF53383">
    <property type="entry name" value="PLP-dependent transferases"/>
    <property type="match status" value="1"/>
</dbReference>
<dbReference type="GO" id="GO:0008483">
    <property type="term" value="F:transaminase activity"/>
    <property type="evidence" value="ECO:0007669"/>
    <property type="project" value="TreeGrafter"/>
</dbReference>
<evidence type="ECO:0008006" key="2">
    <source>
        <dbReference type="Google" id="ProtNLM"/>
    </source>
</evidence>
<proteinExistence type="predicted"/>
<reference evidence="1" key="1">
    <citation type="submission" date="2018-05" db="EMBL/GenBank/DDBJ databases">
        <authorList>
            <person name="Lanie J.A."/>
            <person name="Ng W.-L."/>
            <person name="Kazmierczak K.M."/>
            <person name="Andrzejewski T.M."/>
            <person name="Davidsen T.M."/>
            <person name="Wayne K.J."/>
            <person name="Tettelin H."/>
            <person name="Glass J.I."/>
            <person name="Rusch D."/>
            <person name="Podicherti R."/>
            <person name="Tsui H.-C.T."/>
            <person name="Winkler M.E."/>
        </authorList>
    </citation>
    <scope>NUCLEOTIDE SEQUENCE</scope>
</reference>
<dbReference type="PANTHER" id="PTHR30244:SF34">
    <property type="entry name" value="DTDP-4-AMINO-4,6-DIDEOXYGALACTOSE TRANSAMINASE"/>
    <property type="match status" value="1"/>
</dbReference>
<dbReference type="EMBL" id="UINC01109339">
    <property type="protein sequence ID" value="SVC76094.1"/>
    <property type="molecule type" value="Genomic_DNA"/>
</dbReference>
<organism evidence="1">
    <name type="scientific">marine metagenome</name>
    <dbReference type="NCBI Taxonomy" id="408172"/>
    <lineage>
        <taxon>unclassified sequences</taxon>
        <taxon>metagenomes</taxon>
        <taxon>ecological metagenomes</taxon>
    </lineage>
</organism>
<evidence type="ECO:0000313" key="1">
    <source>
        <dbReference type="EMBL" id="SVC76094.1"/>
    </source>
</evidence>
<gene>
    <name evidence="1" type="ORF">METZ01_LOCUS328948</name>
</gene>
<dbReference type="Gene3D" id="3.40.640.10">
    <property type="entry name" value="Type I PLP-dependent aspartate aminotransferase-like (Major domain)"/>
    <property type="match status" value="1"/>
</dbReference>
<dbReference type="InterPro" id="IPR015421">
    <property type="entry name" value="PyrdxlP-dep_Trfase_major"/>
</dbReference>
<feature type="non-terminal residue" evidence="1">
    <location>
        <position position="208"/>
    </location>
</feature>
<dbReference type="GO" id="GO:0030170">
    <property type="term" value="F:pyridoxal phosphate binding"/>
    <property type="evidence" value="ECO:0007669"/>
    <property type="project" value="TreeGrafter"/>
</dbReference>
<protein>
    <recommendedName>
        <fullName evidence="2">DegT/DnrJ/EryC1/StrS family aminotransferase</fullName>
    </recommendedName>
</protein>
<name>A0A382PRY0_9ZZZZ</name>
<accession>A0A382PRY0</accession>
<dbReference type="InterPro" id="IPR000653">
    <property type="entry name" value="DegT/StrS_aminotransferase"/>
</dbReference>
<dbReference type="InterPro" id="IPR015424">
    <property type="entry name" value="PyrdxlP-dep_Trfase"/>
</dbReference>
<dbReference type="GO" id="GO:0000271">
    <property type="term" value="P:polysaccharide biosynthetic process"/>
    <property type="evidence" value="ECO:0007669"/>
    <property type="project" value="TreeGrafter"/>
</dbReference>